<dbReference type="GO" id="GO:0000166">
    <property type="term" value="F:nucleotide binding"/>
    <property type="evidence" value="ECO:0007669"/>
    <property type="project" value="UniProtKB-KW"/>
</dbReference>
<reference evidence="7" key="2">
    <citation type="submission" date="2021-09" db="EMBL/GenBank/DDBJ databases">
        <authorList>
            <person name="Gilroy R."/>
        </authorList>
    </citation>
    <scope>NUCLEOTIDE SEQUENCE</scope>
    <source>
        <strain evidence="7">CHK160-4876</strain>
    </source>
</reference>
<dbReference type="AlphaFoldDB" id="A0A921T4A6"/>
<dbReference type="Gene3D" id="3.40.50.300">
    <property type="entry name" value="P-loop containing nucleotide triphosphate hydrolases"/>
    <property type="match status" value="1"/>
</dbReference>
<evidence type="ECO:0000259" key="6">
    <source>
        <dbReference type="SMART" id="SM00833"/>
    </source>
</evidence>
<evidence type="ECO:0000256" key="3">
    <source>
        <dbReference type="ARBA" id="ARBA00023186"/>
    </source>
</evidence>
<sequence length="232" mass="25906">CCTGSEKTEAQIQTLLHEDNFDVLVIETTGAAHPVEALDAVYSPLFAEQLRVKGIVTVADSRLFLDRHTLPVQMRSLFLEQIRHAHLLLANKMDLLTEQEQATVVTEMQGINQHAFILQTTNGKVPLALLQKLEATPTAPHEAAPISKLHLSTRVVTFTTPVSQAAFEDWVRQLPATIYRMKGYVLVEGNAKPMLFQYAYGMVQWLPEYIKMKPQLVIIGEDVQALEVPGCC</sequence>
<comment type="caution">
    <text evidence="7">The sequence shown here is derived from an EMBL/GenBank/DDBJ whole genome shotgun (WGS) entry which is preliminary data.</text>
</comment>
<gene>
    <name evidence="7" type="ORF">K8V30_03520</name>
</gene>
<keyword evidence="2" id="KW-0378">Hydrolase</keyword>
<evidence type="ECO:0000256" key="5">
    <source>
        <dbReference type="ARBA" id="ARBA00049117"/>
    </source>
</evidence>
<evidence type="ECO:0000313" key="7">
    <source>
        <dbReference type="EMBL" id="HJH10760.1"/>
    </source>
</evidence>
<dbReference type="GO" id="GO:0005737">
    <property type="term" value="C:cytoplasm"/>
    <property type="evidence" value="ECO:0007669"/>
    <property type="project" value="TreeGrafter"/>
</dbReference>
<dbReference type="Proteomes" id="UP000700212">
    <property type="component" value="Unassembled WGS sequence"/>
</dbReference>
<feature type="non-terminal residue" evidence="7">
    <location>
        <position position="1"/>
    </location>
</feature>
<evidence type="ECO:0000256" key="4">
    <source>
        <dbReference type="ARBA" id="ARBA00034320"/>
    </source>
</evidence>
<dbReference type="InterPro" id="IPR036627">
    <property type="entry name" value="CobW-likC_sf"/>
</dbReference>
<dbReference type="InterPro" id="IPR027417">
    <property type="entry name" value="P-loop_NTPase"/>
</dbReference>
<dbReference type="SUPFAM" id="SSF52540">
    <property type="entry name" value="P-loop containing nucleoside triphosphate hydrolases"/>
    <property type="match status" value="1"/>
</dbReference>
<reference evidence="7" key="1">
    <citation type="journal article" date="2021" name="PeerJ">
        <title>Extensive microbial diversity within the chicken gut microbiome revealed by metagenomics and culture.</title>
        <authorList>
            <person name="Gilroy R."/>
            <person name="Ravi A."/>
            <person name="Getino M."/>
            <person name="Pursley I."/>
            <person name="Horton D.L."/>
            <person name="Alikhan N.F."/>
            <person name="Baker D."/>
            <person name="Gharbi K."/>
            <person name="Hall N."/>
            <person name="Watson M."/>
            <person name="Adriaenssens E.M."/>
            <person name="Foster-Nyarko E."/>
            <person name="Jarju S."/>
            <person name="Secka A."/>
            <person name="Antonio M."/>
            <person name="Oren A."/>
            <person name="Chaudhuri R.R."/>
            <person name="La Ragione R."/>
            <person name="Hildebrand F."/>
            <person name="Pallen M.J."/>
        </authorList>
    </citation>
    <scope>NUCLEOTIDE SEQUENCE</scope>
    <source>
        <strain evidence="7">CHK160-4876</strain>
    </source>
</reference>
<dbReference type="Pfam" id="PF02492">
    <property type="entry name" value="cobW"/>
    <property type="match status" value="1"/>
</dbReference>
<keyword evidence="3" id="KW-0143">Chaperone</keyword>
<dbReference type="SUPFAM" id="SSF90002">
    <property type="entry name" value="Hypothetical protein YjiA, C-terminal domain"/>
    <property type="match status" value="1"/>
</dbReference>
<evidence type="ECO:0000313" key="8">
    <source>
        <dbReference type="Proteomes" id="UP000700212"/>
    </source>
</evidence>
<comment type="catalytic activity">
    <reaction evidence="5">
        <text>GTP + H2O = GDP + phosphate + H(+)</text>
        <dbReference type="Rhea" id="RHEA:19669"/>
        <dbReference type="ChEBI" id="CHEBI:15377"/>
        <dbReference type="ChEBI" id="CHEBI:15378"/>
        <dbReference type="ChEBI" id="CHEBI:37565"/>
        <dbReference type="ChEBI" id="CHEBI:43474"/>
        <dbReference type="ChEBI" id="CHEBI:58189"/>
    </reaction>
    <physiologicalReaction direction="left-to-right" evidence="5">
        <dbReference type="Rhea" id="RHEA:19670"/>
    </physiologicalReaction>
</comment>
<proteinExistence type="inferred from homology"/>
<dbReference type="PANTHER" id="PTHR13748">
    <property type="entry name" value="COBW-RELATED"/>
    <property type="match status" value="1"/>
</dbReference>
<dbReference type="SMART" id="SM00833">
    <property type="entry name" value="CobW_C"/>
    <property type="match status" value="1"/>
</dbReference>
<keyword evidence="1" id="KW-0547">Nucleotide-binding</keyword>
<dbReference type="PANTHER" id="PTHR13748:SF62">
    <property type="entry name" value="COBW DOMAIN-CONTAINING PROTEIN"/>
    <property type="match status" value="1"/>
</dbReference>
<accession>A0A921T4A6</accession>
<dbReference type="Pfam" id="PF07683">
    <property type="entry name" value="CobW_C"/>
    <property type="match status" value="1"/>
</dbReference>
<dbReference type="EMBL" id="DYTV01000045">
    <property type="protein sequence ID" value="HJH10760.1"/>
    <property type="molecule type" value="Genomic_DNA"/>
</dbReference>
<protein>
    <submittedName>
        <fullName evidence="7">GTP-binding protein</fullName>
    </submittedName>
</protein>
<evidence type="ECO:0000256" key="1">
    <source>
        <dbReference type="ARBA" id="ARBA00022741"/>
    </source>
</evidence>
<organism evidence="7 8">
    <name type="scientific">Metalysinibacillus jejuensis</name>
    <dbReference type="NCBI Taxonomy" id="914327"/>
    <lineage>
        <taxon>Bacteria</taxon>
        <taxon>Bacillati</taxon>
        <taxon>Bacillota</taxon>
        <taxon>Bacilli</taxon>
        <taxon>Bacillales</taxon>
        <taxon>Caryophanaceae</taxon>
        <taxon>Metalysinibacillus</taxon>
    </lineage>
</organism>
<dbReference type="Gene3D" id="3.30.1220.10">
    <property type="entry name" value="CobW-like, C-terminal domain"/>
    <property type="match status" value="1"/>
</dbReference>
<name>A0A921T4A6_9BACL</name>
<comment type="similarity">
    <text evidence="4">Belongs to the SIMIBI class G3E GTPase family. ZNG1 subfamily.</text>
</comment>
<dbReference type="InterPro" id="IPR051316">
    <property type="entry name" value="Zinc-reg_GTPase_activator"/>
</dbReference>
<evidence type="ECO:0000256" key="2">
    <source>
        <dbReference type="ARBA" id="ARBA00022801"/>
    </source>
</evidence>
<dbReference type="InterPro" id="IPR011629">
    <property type="entry name" value="CobW-like_C"/>
</dbReference>
<dbReference type="InterPro" id="IPR003495">
    <property type="entry name" value="CobW/HypB/UreG_nucleotide-bd"/>
</dbReference>
<dbReference type="GO" id="GO:0016787">
    <property type="term" value="F:hydrolase activity"/>
    <property type="evidence" value="ECO:0007669"/>
    <property type="project" value="UniProtKB-KW"/>
</dbReference>
<feature type="domain" description="CobW C-terminal" evidence="6">
    <location>
        <begin position="151"/>
        <end position="232"/>
    </location>
</feature>